<evidence type="ECO:0000256" key="10">
    <source>
        <dbReference type="ARBA" id="ARBA00048679"/>
    </source>
</evidence>
<dbReference type="GeneID" id="105056483"/>
<dbReference type="PROSITE" id="PS00108">
    <property type="entry name" value="PROTEIN_KINASE_ST"/>
    <property type="match status" value="1"/>
</dbReference>
<evidence type="ECO:0000256" key="12">
    <source>
        <dbReference type="ARBA" id="ARBA00066296"/>
    </source>
</evidence>
<keyword evidence="8 13" id="KW-0067">ATP-binding</keyword>
<evidence type="ECO:0000256" key="5">
    <source>
        <dbReference type="ARBA" id="ARBA00022679"/>
    </source>
</evidence>
<keyword evidence="6 13" id="KW-0547">Nucleotide-binding</keyword>
<gene>
    <name evidence="17 18" type="primary">LOC105056483</name>
</gene>
<dbReference type="PANTHER" id="PTHR24346">
    <property type="entry name" value="MAP/MICROTUBULE AFFINITY-REGULATING KINASE"/>
    <property type="match status" value="1"/>
</dbReference>
<dbReference type="RefSeq" id="XP_010937002.1">
    <property type="nucleotide sequence ID" value="XM_010938700.3"/>
</dbReference>
<reference evidence="17 18" key="1">
    <citation type="submission" date="2025-04" db="UniProtKB">
        <authorList>
            <consortium name="RefSeq"/>
        </authorList>
    </citation>
    <scope>IDENTIFICATION</scope>
</reference>
<keyword evidence="2 14" id="KW-0723">Serine/threonine-protein kinase</keyword>
<dbReference type="InterPro" id="IPR000719">
    <property type="entry name" value="Prot_kinase_dom"/>
</dbReference>
<comment type="function">
    <text evidence="11">Activates SnRK1.1/KIN10 and SnRK1.2/KIN11 by phosphorylation of their activation-loop 'Thr-198' and 'Thr-176', respectively. Required for the regulation by SnRK1 kinases of the transcription of a large set of genes, the modification the activity of metabolic enzymes, and the control of various nutrient-responsive cellular developmental processes.</text>
</comment>
<evidence type="ECO:0000256" key="9">
    <source>
        <dbReference type="ARBA" id="ARBA00047899"/>
    </source>
</evidence>
<evidence type="ECO:0000313" key="18">
    <source>
        <dbReference type="RefSeq" id="XP_010937002.1"/>
    </source>
</evidence>
<keyword evidence="3" id="KW-0597">Phosphoprotein</keyword>
<dbReference type="PROSITE" id="PS00107">
    <property type="entry name" value="PROTEIN_KINASE_ATP"/>
    <property type="match status" value="1"/>
</dbReference>
<dbReference type="GO" id="GO:0009615">
    <property type="term" value="P:response to virus"/>
    <property type="evidence" value="ECO:0007669"/>
    <property type="project" value="UniProtKB-ARBA"/>
</dbReference>
<evidence type="ECO:0000256" key="4">
    <source>
        <dbReference type="ARBA" id="ARBA00022581"/>
    </source>
</evidence>
<name>A0A6I9S4E9_ELAGV</name>
<sequence>MSWLFSNSSRGTGCFSCFGFLGKPDKEIDPFLDDRFDQERTLNGDFDGSYGYICEGNRKFDPFVPGKNRVICRESPVKETTHITRGEAACGQKMINEYVRECTIGRGSYGKVVLYQSRIDGKQYAVKAFYKSRLSRVRVTPFQTALSDARREVSIMKILEHPNIINLIEVIDDPDSDQFYIVLEYVEGKSICDASGTCGGLGENTSRRYLRDIVSGLIYLHAHGIVHGDIKPENLLLTGSGTVKIGDFSVSHAFEDGNDELWRSPGTPVFTAPECCLGSTYHGKTADIWAVGVTLYCMILGYCPFVGDCLEDTYDKILNSPLYLPGELDPDLKDLLQGLLCKDPKQRMTLESVAAHRWVVRDCGPIHLTSCRCKLNSFQKESPTGEKTDCT</sequence>
<evidence type="ECO:0000256" key="13">
    <source>
        <dbReference type="PROSITE-ProRule" id="PRU10141"/>
    </source>
</evidence>
<dbReference type="SMART" id="SM00220">
    <property type="entry name" value="S_TKc"/>
    <property type="match status" value="1"/>
</dbReference>
<dbReference type="FunFam" id="1.10.510.10:FF:000747">
    <property type="entry name" value="Serine/threonine-protein kinase GRIK2"/>
    <property type="match status" value="1"/>
</dbReference>
<evidence type="ECO:0000256" key="3">
    <source>
        <dbReference type="ARBA" id="ARBA00022553"/>
    </source>
</evidence>
<protein>
    <recommendedName>
        <fullName evidence="1">non-specific serine/threonine protein kinase</fullName>
        <ecNumber evidence="1">2.7.11.1</ecNumber>
    </recommendedName>
</protein>
<dbReference type="GO" id="GO:0005524">
    <property type="term" value="F:ATP binding"/>
    <property type="evidence" value="ECO:0007669"/>
    <property type="project" value="UniProtKB-UniRule"/>
</dbReference>
<dbReference type="FunFam" id="3.30.200.20:FF:000206">
    <property type="entry name" value="Serine/threonine-protein kinase Ssp1"/>
    <property type="match status" value="1"/>
</dbReference>
<accession>A0A6I9S4E9</accession>
<dbReference type="InterPro" id="IPR008271">
    <property type="entry name" value="Ser/Thr_kinase_AS"/>
</dbReference>
<feature type="domain" description="Protein kinase" evidence="15">
    <location>
        <begin position="98"/>
        <end position="359"/>
    </location>
</feature>
<feature type="binding site" evidence="13">
    <location>
        <position position="127"/>
    </location>
    <ligand>
        <name>ATP</name>
        <dbReference type="ChEBI" id="CHEBI:30616"/>
    </ligand>
</feature>
<dbReference type="Proteomes" id="UP000504607">
    <property type="component" value="Chromosome 13"/>
</dbReference>
<keyword evidence="16" id="KW-1185">Reference proteome</keyword>
<proteinExistence type="inferred from homology"/>
<evidence type="ECO:0000256" key="14">
    <source>
        <dbReference type="RuleBase" id="RU000304"/>
    </source>
</evidence>
<organism evidence="16 18">
    <name type="scientific">Elaeis guineensis var. tenera</name>
    <name type="common">Oil palm</name>
    <dbReference type="NCBI Taxonomy" id="51953"/>
    <lineage>
        <taxon>Eukaryota</taxon>
        <taxon>Viridiplantae</taxon>
        <taxon>Streptophyta</taxon>
        <taxon>Embryophyta</taxon>
        <taxon>Tracheophyta</taxon>
        <taxon>Spermatophyta</taxon>
        <taxon>Magnoliopsida</taxon>
        <taxon>Liliopsida</taxon>
        <taxon>Arecaceae</taxon>
        <taxon>Arecoideae</taxon>
        <taxon>Cocoseae</taxon>
        <taxon>Elaeidinae</taxon>
        <taxon>Elaeis</taxon>
    </lineage>
</organism>
<evidence type="ECO:0000256" key="7">
    <source>
        <dbReference type="ARBA" id="ARBA00022777"/>
    </source>
</evidence>
<evidence type="ECO:0000313" key="17">
    <source>
        <dbReference type="RefSeq" id="XP_010937001.1"/>
    </source>
</evidence>
<comment type="subunit">
    <text evidence="12">Associates with the SNF1-related protein kinase (SnRK) complex. Interacts with AL1, a geminivirus (TGMV) protein essential for viral replication.</text>
</comment>
<dbReference type="RefSeq" id="XP_010937001.1">
    <property type="nucleotide sequence ID" value="XM_010938699.3"/>
</dbReference>
<dbReference type="InterPro" id="IPR017441">
    <property type="entry name" value="Protein_kinase_ATP_BS"/>
</dbReference>
<evidence type="ECO:0000313" key="16">
    <source>
        <dbReference type="Proteomes" id="UP000504607"/>
    </source>
</evidence>
<comment type="catalytic activity">
    <reaction evidence="10">
        <text>L-seryl-[protein] + ATP = O-phospho-L-seryl-[protein] + ADP + H(+)</text>
        <dbReference type="Rhea" id="RHEA:17989"/>
        <dbReference type="Rhea" id="RHEA-COMP:9863"/>
        <dbReference type="Rhea" id="RHEA-COMP:11604"/>
        <dbReference type="ChEBI" id="CHEBI:15378"/>
        <dbReference type="ChEBI" id="CHEBI:29999"/>
        <dbReference type="ChEBI" id="CHEBI:30616"/>
        <dbReference type="ChEBI" id="CHEBI:83421"/>
        <dbReference type="ChEBI" id="CHEBI:456216"/>
        <dbReference type="EC" id="2.7.11.1"/>
    </reaction>
</comment>
<dbReference type="GO" id="GO:0005737">
    <property type="term" value="C:cytoplasm"/>
    <property type="evidence" value="ECO:0007669"/>
    <property type="project" value="TreeGrafter"/>
</dbReference>
<comment type="similarity">
    <text evidence="14">Belongs to the protein kinase superfamily.</text>
</comment>
<dbReference type="AlphaFoldDB" id="A0A6I9S4E9"/>
<dbReference type="CDD" id="cd14008">
    <property type="entry name" value="STKc_LKB1_CaMKK"/>
    <property type="match status" value="1"/>
</dbReference>
<dbReference type="Gene3D" id="1.10.510.10">
    <property type="entry name" value="Transferase(Phosphotransferase) domain 1"/>
    <property type="match status" value="1"/>
</dbReference>
<dbReference type="Pfam" id="PF00069">
    <property type="entry name" value="Pkinase"/>
    <property type="match status" value="1"/>
</dbReference>
<dbReference type="GO" id="GO:0035556">
    <property type="term" value="P:intracellular signal transduction"/>
    <property type="evidence" value="ECO:0007669"/>
    <property type="project" value="TreeGrafter"/>
</dbReference>
<dbReference type="PROSITE" id="PS50011">
    <property type="entry name" value="PROTEIN_KINASE_DOM"/>
    <property type="match status" value="1"/>
</dbReference>
<dbReference type="InterPro" id="IPR011009">
    <property type="entry name" value="Kinase-like_dom_sf"/>
</dbReference>
<evidence type="ECO:0000256" key="1">
    <source>
        <dbReference type="ARBA" id="ARBA00012513"/>
    </source>
</evidence>
<dbReference type="OrthoDB" id="68483at2759"/>
<evidence type="ECO:0000259" key="15">
    <source>
        <dbReference type="PROSITE" id="PS50011"/>
    </source>
</evidence>
<evidence type="ECO:0000256" key="8">
    <source>
        <dbReference type="ARBA" id="ARBA00022840"/>
    </source>
</evidence>
<evidence type="ECO:0000256" key="2">
    <source>
        <dbReference type="ARBA" id="ARBA00022527"/>
    </source>
</evidence>
<keyword evidence="5" id="KW-0808">Transferase</keyword>
<dbReference type="KEGG" id="egu:105056483"/>
<dbReference type="EC" id="2.7.11.1" evidence="1"/>
<dbReference type="SUPFAM" id="SSF56112">
    <property type="entry name" value="Protein kinase-like (PK-like)"/>
    <property type="match status" value="1"/>
</dbReference>
<keyword evidence="7 17" id="KW-0418">Kinase</keyword>
<keyword evidence="4" id="KW-0945">Host-virus interaction</keyword>
<dbReference type="GO" id="GO:0004674">
    <property type="term" value="F:protein serine/threonine kinase activity"/>
    <property type="evidence" value="ECO:0007669"/>
    <property type="project" value="UniProtKB-KW"/>
</dbReference>
<evidence type="ECO:0000256" key="6">
    <source>
        <dbReference type="ARBA" id="ARBA00022741"/>
    </source>
</evidence>
<dbReference type="PANTHER" id="PTHR24346:SF39">
    <property type="entry name" value="SERINE_THREONINE-PROTEIN KINASE GRIK1-RELATED"/>
    <property type="match status" value="1"/>
</dbReference>
<evidence type="ECO:0000256" key="11">
    <source>
        <dbReference type="ARBA" id="ARBA00054601"/>
    </source>
</evidence>
<comment type="catalytic activity">
    <reaction evidence="9">
        <text>L-threonyl-[protein] + ATP = O-phospho-L-threonyl-[protein] + ADP + H(+)</text>
        <dbReference type="Rhea" id="RHEA:46608"/>
        <dbReference type="Rhea" id="RHEA-COMP:11060"/>
        <dbReference type="Rhea" id="RHEA-COMP:11605"/>
        <dbReference type="ChEBI" id="CHEBI:15378"/>
        <dbReference type="ChEBI" id="CHEBI:30013"/>
        <dbReference type="ChEBI" id="CHEBI:30616"/>
        <dbReference type="ChEBI" id="CHEBI:61977"/>
        <dbReference type="ChEBI" id="CHEBI:456216"/>
        <dbReference type="EC" id="2.7.11.1"/>
    </reaction>
</comment>